<keyword evidence="2" id="KW-1133">Transmembrane helix</keyword>
<accession>A0A7S4IPF8</accession>
<evidence type="ECO:0000313" key="3">
    <source>
        <dbReference type="EMBL" id="CAE2235577.1"/>
    </source>
</evidence>
<evidence type="ECO:0008006" key="4">
    <source>
        <dbReference type="Google" id="ProtNLM"/>
    </source>
</evidence>
<feature type="transmembrane region" description="Helical" evidence="2">
    <location>
        <begin position="225"/>
        <end position="247"/>
    </location>
</feature>
<gene>
    <name evidence="3" type="ORF">OAUR00152_LOCUS13685</name>
</gene>
<feature type="region of interest" description="Disordered" evidence="1">
    <location>
        <begin position="252"/>
        <end position="284"/>
    </location>
</feature>
<keyword evidence="2" id="KW-0812">Transmembrane</keyword>
<evidence type="ECO:0000256" key="2">
    <source>
        <dbReference type="SAM" id="Phobius"/>
    </source>
</evidence>
<proteinExistence type="predicted"/>
<feature type="compositionally biased region" description="Basic and acidic residues" evidence="1">
    <location>
        <begin position="268"/>
        <end position="284"/>
    </location>
</feature>
<dbReference type="AlphaFoldDB" id="A0A7S4IPF8"/>
<name>A0A7S4IPF8_9STRA</name>
<evidence type="ECO:0000256" key="1">
    <source>
        <dbReference type="SAM" id="MobiDB-lite"/>
    </source>
</evidence>
<organism evidence="3">
    <name type="scientific">Odontella aurita</name>
    <dbReference type="NCBI Taxonomy" id="265563"/>
    <lineage>
        <taxon>Eukaryota</taxon>
        <taxon>Sar</taxon>
        <taxon>Stramenopiles</taxon>
        <taxon>Ochrophyta</taxon>
        <taxon>Bacillariophyta</taxon>
        <taxon>Mediophyceae</taxon>
        <taxon>Biddulphiophycidae</taxon>
        <taxon>Eupodiscales</taxon>
        <taxon>Odontellaceae</taxon>
        <taxon>Odontella</taxon>
    </lineage>
</organism>
<reference evidence="3" key="1">
    <citation type="submission" date="2021-01" db="EMBL/GenBank/DDBJ databases">
        <authorList>
            <person name="Corre E."/>
            <person name="Pelletier E."/>
            <person name="Niang G."/>
            <person name="Scheremetjew M."/>
            <person name="Finn R."/>
            <person name="Kale V."/>
            <person name="Holt S."/>
            <person name="Cochrane G."/>
            <person name="Meng A."/>
            <person name="Brown T."/>
            <person name="Cohen L."/>
        </authorList>
    </citation>
    <scope>NUCLEOTIDE SEQUENCE</scope>
    <source>
        <strain evidence="3">Isolate 1302-5</strain>
    </source>
</reference>
<protein>
    <recommendedName>
        <fullName evidence="4">Transmembrane protein</fullName>
    </recommendedName>
</protein>
<sequence>MKVSRQRQDLAAFPDGGSNDSEDYEKRFPTCVLPNGDEFICRYSCSATWRSYDVTEQDMLFAYEVVTKDLDESSFELEMLFLEERILKFVANELGLQDCNMTMQGVGANIANKPDSLVSSLASYDQDEKDPFYATCTVASASDTSEKCVPMIGFMTVGCDGENQSECEDLIAAHAGKGMDENSFVSDEIVRVAWVGSRIELMEAPPPPANTNSIVSLETQDDKSYVALSVIIAAAVACTLALLAFWARKKKQKEAEPGTTDMATGAEETVHDRNLERNDELGIE</sequence>
<dbReference type="EMBL" id="HBKQ01020222">
    <property type="protein sequence ID" value="CAE2235577.1"/>
    <property type="molecule type" value="Transcribed_RNA"/>
</dbReference>
<feature type="region of interest" description="Disordered" evidence="1">
    <location>
        <begin position="1"/>
        <end position="24"/>
    </location>
</feature>
<keyword evidence="2" id="KW-0472">Membrane</keyword>